<dbReference type="InterPro" id="IPR013083">
    <property type="entry name" value="Znf_RING/FYVE/PHD"/>
</dbReference>
<keyword evidence="1" id="KW-0479">Metal-binding</keyword>
<dbReference type="PANTHER" id="PTHR45969:SF69">
    <property type="entry name" value="FINGER DOMAIN PROTEIN, PUTATIVE (AFU_ORTHOLOGUE AFUA_3G12190)-RELATED"/>
    <property type="match status" value="1"/>
</dbReference>
<dbReference type="SUPFAM" id="SSF57850">
    <property type="entry name" value="RING/U-box"/>
    <property type="match status" value="1"/>
</dbReference>
<dbReference type="EMBL" id="JAGMVJ010000009">
    <property type="protein sequence ID" value="KAH7087537.1"/>
    <property type="molecule type" value="Genomic_DNA"/>
</dbReference>
<evidence type="ECO:0000256" key="2">
    <source>
        <dbReference type="ARBA" id="ARBA00022771"/>
    </source>
</evidence>
<dbReference type="SMART" id="SM00184">
    <property type="entry name" value="RING"/>
    <property type="match status" value="1"/>
</dbReference>
<reference evidence="6" key="1">
    <citation type="journal article" date="2021" name="Nat. Commun.">
        <title>Genetic determinants of endophytism in the Arabidopsis root mycobiome.</title>
        <authorList>
            <person name="Mesny F."/>
            <person name="Miyauchi S."/>
            <person name="Thiergart T."/>
            <person name="Pickel B."/>
            <person name="Atanasova L."/>
            <person name="Karlsson M."/>
            <person name="Huettel B."/>
            <person name="Barry K.W."/>
            <person name="Haridas S."/>
            <person name="Chen C."/>
            <person name="Bauer D."/>
            <person name="Andreopoulos W."/>
            <person name="Pangilinan J."/>
            <person name="LaButti K."/>
            <person name="Riley R."/>
            <person name="Lipzen A."/>
            <person name="Clum A."/>
            <person name="Drula E."/>
            <person name="Henrissat B."/>
            <person name="Kohler A."/>
            <person name="Grigoriev I.V."/>
            <person name="Martin F.M."/>
            <person name="Hacquard S."/>
        </authorList>
    </citation>
    <scope>NUCLEOTIDE SEQUENCE</scope>
    <source>
        <strain evidence="6">MPI-SDFR-AT-0120</strain>
    </source>
</reference>
<evidence type="ECO:0000313" key="6">
    <source>
        <dbReference type="EMBL" id="KAH7087537.1"/>
    </source>
</evidence>
<accession>A0A8K0VY70</accession>
<dbReference type="GO" id="GO:0008270">
    <property type="term" value="F:zinc ion binding"/>
    <property type="evidence" value="ECO:0007669"/>
    <property type="project" value="UniProtKB-KW"/>
</dbReference>
<protein>
    <recommendedName>
        <fullName evidence="5">RING-type domain-containing protein</fullName>
    </recommendedName>
</protein>
<evidence type="ECO:0000313" key="7">
    <source>
        <dbReference type="Proteomes" id="UP000813461"/>
    </source>
</evidence>
<dbReference type="PROSITE" id="PS50089">
    <property type="entry name" value="ZF_RING_2"/>
    <property type="match status" value="1"/>
</dbReference>
<dbReference type="PANTHER" id="PTHR45969">
    <property type="entry name" value="RING ZINC FINGER PROTEIN-RELATED"/>
    <property type="match status" value="1"/>
</dbReference>
<dbReference type="GO" id="GO:0061630">
    <property type="term" value="F:ubiquitin protein ligase activity"/>
    <property type="evidence" value="ECO:0007669"/>
    <property type="project" value="TreeGrafter"/>
</dbReference>
<keyword evidence="7" id="KW-1185">Reference proteome</keyword>
<feature type="domain" description="RING-type" evidence="5">
    <location>
        <begin position="24"/>
        <end position="70"/>
    </location>
</feature>
<dbReference type="GO" id="GO:0016567">
    <property type="term" value="P:protein ubiquitination"/>
    <property type="evidence" value="ECO:0007669"/>
    <property type="project" value="TreeGrafter"/>
</dbReference>
<proteinExistence type="predicted"/>
<evidence type="ECO:0000256" key="4">
    <source>
        <dbReference type="PROSITE-ProRule" id="PRU00175"/>
    </source>
</evidence>
<name>A0A8K0VY70_9PLEO</name>
<dbReference type="AlphaFoldDB" id="A0A8K0VY70"/>
<sequence>MSEKDHKHNSLGSFLRDGIERARCNICLAPFDRSHVPVQIKECGHHFGGNCLKKWLQGKGSSQGTCPMCRSVLYKAEPRPALRITQPAAPPSLDPFIHFYSQIENVGQSYDCGFLQDLWHAKNSILFLPSPVRHLSPATDMIFIAFEQMRPHDGVHYPEATMLLPYISYLKNGGDTRSCPLIALSRTLKTLAKICGPGMNPSCFLWKVITSFHTQPGPPPVFTWHELCNTVWDVREYCINKMALPEHRWRVLYLFLIVMALYRLQRLDSSPVFKITQVRQMLSELDFGFPTDLSYSRETAVRLVESAAMYALECSAIEGDDSRDDRAKRLGHFRTDVMQLKADTEAVWSEAVHEGEMEIAAGYPDAWWAGYAPQTG</sequence>
<keyword evidence="3" id="KW-0862">Zinc</keyword>
<dbReference type="Gene3D" id="3.30.40.10">
    <property type="entry name" value="Zinc/RING finger domain, C3HC4 (zinc finger)"/>
    <property type="match status" value="1"/>
</dbReference>
<dbReference type="SMART" id="SM01197">
    <property type="entry name" value="FANCL_C"/>
    <property type="match status" value="1"/>
</dbReference>
<evidence type="ECO:0000256" key="1">
    <source>
        <dbReference type="ARBA" id="ARBA00022723"/>
    </source>
</evidence>
<keyword evidence="2 4" id="KW-0863">Zinc-finger</keyword>
<dbReference type="Pfam" id="PF13639">
    <property type="entry name" value="zf-RING_2"/>
    <property type="match status" value="1"/>
</dbReference>
<gene>
    <name evidence="6" type="ORF">FB567DRAFT_442095</name>
</gene>
<dbReference type="Proteomes" id="UP000813461">
    <property type="component" value="Unassembled WGS sequence"/>
</dbReference>
<comment type="caution">
    <text evidence="6">The sequence shown here is derived from an EMBL/GenBank/DDBJ whole genome shotgun (WGS) entry which is preliminary data.</text>
</comment>
<dbReference type="InterPro" id="IPR001841">
    <property type="entry name" value="Znf_RING"/>
</dbReference>
<dbReference type="OrthoDB" id="2849579at2759"/>
<evidence type="ECO:0000259" key="5">
    <source>
        <dbReference type="PROSITE" id="PS50089"/>
    </source>
</evidence>
<evidence type="ECO:0000256" key="3">
    <source>
        <dbReference type="ARBA" id="ARBA00022833"/>
    </source>
</evidence>
<organism evidence="6 7">
    <name type="scientific">Paraphoma chrysanthemicola</name>
    <dbReference type="NCBI Taxonomy" id="798071"/>
    <lineage>
        <taxon>Eukaryota</taxon>
        <taxon>Fungi</taxon>
        <taxon>Dikarya</taxon>
        <taxon>Ascomycota</taxon>
        <taxon>Pezizomycotina</taxon>
        <taxon>Dothideomycetes</taxon>
        <taxon>Pleosporomycetidae</taxon>
        <taxon>Pleosporales</taxon>
        <taxon>Pleosporineae</taxon>
        <taxon>Phaeosphaeriaceae</taxon>
        <taxon>Paraphoma</taxon>
    </lineage>
</organism>